<dbReference type="EMBL" id="ML121648">
    <property type="protein sequence ID" value="RPB18296.1"/>
    <property type="molecule type" value="Genomic_DNA"/>
</dbReference>
<proteinExistence type="predicted"/>
<reference evidence="2 3" key="1">
    <citation type="journal article" date="2018" name="Nat. Ecol. Evol.">
        <title>Pezizomycetes genomes reveal the molecular basis of ectomycorrhizal truffle lifestyle.</title>
        <authorList>
            <person name="Murat C."/>
            <person name="Payen T."/>
            <person name="Noel B."/>
            <person name="Kuo A."/>
            <person name="Morin E."/>
            <person name="Chen J."/>
            <person name="Kohler A."/>
            <person name="Krizsan K."/>
            <person name="Balestrini R."/>
            <person name="Da Silva C."/>
            <person name="Montanini B."/>
            <person name="Hainaut M."/>
            <person name="Levati E."/>
            <person name="Barry K.W."/>
            <person name="Belfiori B."/>
            <person name="Cichocki N."/>
            <person name="Clum A."/>
            <person name="Dockter R.B."/>
            <person name="Fauchery L."/>
            <person name="Guy J."/>
            <person name="Iotti M."/>
            <person name="Le Tacon F."/>
            <person name="Lindquist E.A."/>
            <person name="Lipzen A."/>
            <person name="Malagnac F."/>
            <person name="Mello A."/>
            <person name="Molinier V."/>
            <person name="Miyauchi S."/>
            <person name="Poulain J."/>
            <person name="Riccioni C."/>
            <person name="Rubini A."/>
            <person name="Sitrit Y."/>
            <person name="Splivallo R."/>
            <person name="Traeger S."/>
            <person name="Wang M."/>
            <person name="Zifcakova L."/>
            <person name="Wipf D."/>
            <person name="Zambonelli A."/>
            <person name="Paolocci F."/>
            <person name="Nowrousian M."/>
            <person name="Ottonello S."/>
            <person name="Baldrian P."/>
            <person name="Spatafora J.W."/>
            <person name="Henrissat B."/>
            <person name="Nagy L.G."/>
            <person name="Aury J.M."/>
            <person name="Wincker P."/>
            <person name="Grigoriev I.V."/>
            <person name="Bonfante P."/>
            <person name="Martin F.M."/>
        </authorList>
    </citation>
    <scope>NUCLEOTIDE SEQUENCE [LARGE SCALE GENOMIC DNA]</scope>
    <source>
        <strain evidence="2 3">ATCC MYA-4762</strain>
    </source>
</reference>
<keyword evidence="3" id="KW-1185">Reference proteome</keyword>
<accession>A0A3N4L6T6</accession>
<evidence type="ECO:0000313" key="3">
    <source>
        <dbReference type="Proteomes" id="UP000267821"/>
    </source>
</evidence>
<gene>
    <name evidence="2" type="ORF">L211DRAFT_854259</name>
</gene>
<evidence type="ECO:0000313" key="2">
    <source>
        <dbReference type="EMBL" id="RPB18296.1"/>
    </source>
</evidence>
<feature type="region of interest" description="Disordered" evidence="1">
    <location>
        <begin position="245"/>
        <end position="282"/>
    </location>
</feature>
<evidence type="ECO:0000256" key="1">
    <source>
        <dbReference type="SAM" id="MobiDB-lite"/>
    </source>
</evidence>
<name>A0A3N4L6T6_9PEZI</name>
<organism evidence="2 3">
    <name type="scientific">Terfezia boudieri ATCC MYA-4762</name>
    <dbReference type="NCBI Taxonomy" id="1051890"/>
    <lineage>
        <taxon>Eukaryota</taxon>
        <taxon>Fungi</taxon>
        <taxon>Dikarya</taxon>
        <taxon>Ascomycota</taxon>
        <taxon>Pezizomycotina</taxon>
        <taxon>Pezizomycetes</taxon>
        <taxon>Pezizales</taxon>
        <taxon>Pezizaceae</taxon>
        <taxon>Terfezia</taxon>
    </lineage>
</organism>
<dbReference type="AlphaFoldDB" id="A0A3N4L6T6"/>
<dbReference type="InParanoid" id="A0A3N4L6T6"/>
<dbReference type="Proteomes" id="UP000267821">
    <property type="component" value="Unassembled WGS sequence"/>
</dbReference>
<protein>
    <submittedName>
        <fullName evidence="2">Uncharacterized protein</fullName>
    </submittedName>
</protein>
<sequence length="282" mass="31361">MSGKVALVTLVPEDQQMNDTINILPHTTCQPTTSKEDIDMVIRRERETALSPEPDAMSEVEEGNIEAYMDPNPYTVELLDLKREETSTAMMQDPDLERVLNKVCAGLTVEDRILELKLRIEGDQTQRREEKKEEWRGPSITTMQLPKDRVIPDSTENSRECLSLPAMSECFYTTPTEERQYMTIGTMEEAAETLARGDRAERAEKGAEGMNIAISEKPSRDLFVVGNSPICNLGASGVPLDYSQHGDIATSLEPSPASLPVKGNEPVHSRGASNQPEDRHDS</sequence>